<dbReference type="RefSeq" id="WP_227895810.1">
    <property type="nucleotide sequence ID" value="NZ_CP099466.1"/>
</dbReference>
<dbReference type="EMBL" id="JAJFZV010000008">
    <property type="protein sequence ID" value="MCC3297934.1"/>
    <property type="molecule type" value="Genomic_DNA"/>
</dbReference>
<organism evidence="1 2">
    <name type="scientific">Arthrobacter caoxuetaonis</name>
    <dbReference type="NCBI Taxonomy" id="2886935"/>
    <lineage>
        <taxon>Bacteria</taxon>
        <taxon>Bacillati</taxon>
        <taxon>Actinomycetota</taxon>
        <taxon>Actinomycetes</taxon>
        <taxon>Micrococcales</taxon>
        <taxon>Micrococcaceae</taxon>
        <taxon>Arthrobacter</taxon>
    </lineage>
</organism>
<gene>
    <name evidence="1" type="ORF">LJ757_08970</name>
</gene>
<reference evidence="1" key="1">
    <citation type="submission" date="2021-10" db="EMBL/GenBank/DDBJ databases">
        <title>Novel species in genus Arthrobacter.</title>
        <authorList>
            <person name="Liu Y."/>
        </authorList>
    </citation>
    <scope>NUCLEOTIDE SEQUENCE</scope>
    <source>
        <strain evidence="1">Zg-Y453</strain>
    </source>
</reference>
<evidence type="ECO:0000313" key="2">
    <source>
        <dbReference type="Proteomes" id="UP001139158"/>
    </source>
</evidence>
<comment type="caution">
    <text evidence="1">The sequence shown here is derived from an EMBL/GenBank/DDBJ whole genome shotgun (WGS) entry which is preliminary data.</text>
</comment>
<name>A0A9X1MG18_9MICC</name>
<evidence type="ECO:0000313" key="1">
    <source>
        <dbReference type="EMBL" id="MCC3297934.1"/>
    </source>
</evidence>
<keyword evidence="2" id="KW-1185">Reference proteome</keyword>
<proteinExistence type="predicted"/>
<sequence length="48" mass="5231">MRKINAGRNWLIHRVPAGHFGQAARLARPVQYLLLALLAGAAAVLELL</sequence>
<dbReference type="AlphaFoldDB" id="A0A9X1MG18"/>
<dbReference type="Proteomes" id="UP001139158">
    <property type="component" value="Unassembled WGS sequence"/>
</dbReference>
<protein>
    <submittedName>
        <fullName evidence="1">Uncharacterized protein</fullName>
    </submittedName>
</protein>
<accession>A0A9X1MG18</accession>